<proteinExistence type="predicted"/>
<keyword evidence="4 5" id="KW-0472">Membrane</keyword>
<keyword evidence="3 5" id="KW-1133">Transmembrane helix</keyword>
<name>A0A3M6TZ54_POCDA</name>
<dbReference type="EMBL" id="RCHS01002678">
    <property type="protein sequence ID" value="RMX46554.1"/>
    <property type="molecule type" value="Genomic_DNA"/>
</dbReference>
<keyword evidence="8" id="KW-1185">Reference proteome</keyword>
<protein>
    <recommendedName>
        <fullName evidence="6">G-protein coupled receptors family 1 profile domain-containing protein</fullName>
    </recommendedName>
</protein>
<feature type="domain" description="G-protein coupled receptors family 1 profile" evidence="6">
    <location>
        <begin position="31"/>
        <end position="61"/>
    </location>
</feature>
<evidence type="ECO:0000313" key="8">
    <source>
        <dbReference type="Proteomes" id="UP000275408"/>
    </source>
</evidence>
<reference evidence="7 8" key="1">
    <citation type="journal article" date="2018" name="Sci. Rep.">
        <title>Comparative analysis of the Pocillopora damicornis genome highlights role of immune system in coral evolution.</title>
        <authorList>
            <person name="Cunning R."/>
            <person name="Bay R.A."/>
            <person name="Gillette P."/>
            <person name="Baker A.C."/>
            <person name="Traylor-Knowles N."/>
        </authorList>
    </citation>
    <scope>NUCLEOTIDE SEQUENCE [LARGE SCALE GENOMIC DNA]</scope>
    <source>
        <strain evidence="7">RSMAS</strain>
        <tissue evidence="7">Whole animal</tissue>
    </source>
</reference>
<evidence type="ECO:0000313" key="7">
    <source>
        <dbReference type="EMBL" id="RMX46554.1"/>
    </source>
</evidence>
<evidence type="ECO:0000256" key="4">
    <source>
        <dbReference type="ARBA" id="ARBA00023136"/>
    </source>
</evidence>
<evidence type="ECO:0000259" key="6">
    <source>
        <dbReference type="PROSITE" id="PS50262"/>
    </source>
</evidence>
<dbReference type="Proteomes" id="UP000275408">
    <property type="component" value="Unassembled WGS sequence"/>
</dbReference>
<dbReference type="Gene3D" id="1.20.1070.10">
    <property type="entry name" value="Rhodopsin 7-helix transmembrane proteins"/>
    <property type="match status" value="1"/>
</dbReference>
<dbReference type="OrthoDB" id="2105199at2759"/>
<gene>
    <name evidence="7" type="ORF">pdam_00020928</name>
</gene>
<keyword evidence="2 5" id="KW-0812">Transmembrane</keyword>
<evidence type="ECO:0000256" key="5">
    <source>
        <dbReference type="SAM" id="Phobius"/>
    </source>
</evidence>
<dbReference type="CDD" id="cd00637">
    <property type="entry name" value="7tm_classA_rhodopsin-like"/>
    <property type="match status" value="1"/>
</dbReference>
<evidence type="ECO:0000256" key="2">
    <source>
        <dbReference type="ARBA" id="ARBA00022692"/>
    </source>
</evidence>
<comment type="caution">
    <text evidence="7">The sequence shown here is derived from an EMBL/GenBank/DDBJ whole genome shotgun (WGS) entry which is preliminary data.</text>
</comment>
<dbReference type="PROSITE" id="PS50262">
    <property type="entry name" value="G_PROTEIN_RECEP_F1_2"/>
    <property type="match status" value="1"/>
</dbReference>
<accession>A0A3M6TZ54</accession>
<comment type="subcellular location">
    <subcellularLocation>
        <location evidence="1">Membrane</location>
    </subcellularLocation>
</comment>
<dbReference type="GO" id="GO:0016020">
    <property type="term" value="C:membrane"/>
    <property type="evidence" value="ECO:0007669"/>
    <property type="project" value="UniProtKB-SubCell"/>
</dbReference>
<organism evidence="7 8">
    <name type="scientific">Pocillopora damicornis</name>
    <name type="common">Cauliflower coral</name>
    <name type="synonym">Millepora damicornis</name>
    <dbReference type="NCBI Taxonomy" id="46731"/>
    <lineage>
        <taxon>Eukaryota</taxon>
        <taxon>Metazoa</taxon>
        <taxon>Cnidaria</taxon>
        <taxon>Anthozoa</taxon>
        <taxon>Hexacorallia</taxon>
        <taxon>Scleractinia</taxon>
        <taxon>Astrocoeniina</taxon>
        <taxon>Pocilloporidae</taxon>
        <taxon>Pocillopora</taxon>
    </lineage>
</organism>
<dbReference type="InterPro" id="IPR017452">
    <property type="entry name" value="GPCR_Rhodpsn_7TM"/>
</dbReference>
<dbReference type="AlphaFoldDB" id="A0A3M6TZ54"/>
<evidence type="ECO:0000256" key="1">
    <source>
        <dbReference type="ARBA" id="ARBA00004370"/>
    </source>
</evidence>
<feature type="transmembrane region" description="Helical" evidence="5">
    <location>
        <begin position="12"/>
        <end position="37"/>
    </location>
</feature>
<dbReference type="SUPFAM" id="SSF81321">
    <property type="entry name" value="Family A G protein-coupled receptor-like"/>
    <property type="match status" value="1"/>
</dbReference>
<sequence length="143" mass="16035">MSMMDHYQQYGVATAFVSPLYILTMIAGSLGNGLIIYSYVTDNSIRKTFYFLITNLAIADLGCFVTKHQDISCEKMIFVVTENTENGKTTPAITWKPEGKSVSIFGVPVTTAIKIEDIFLVEMIADYYYPFLTVKSFAHCLIN</sequence>
<evidence type="ECO:0000256" key="3">
    <source>
        <dbReference type="ARBA" id="ARBA00022989"/>
    </source>
</evidence>